<reference evidence="4" key="1">
    <citation type="journal article" date="2019" name="Int. J. Syst. Evol. Microbiol.">
        <title>The Global Catalogue of Microorganisms (GCM) 10K type strain sequencing project: providing services to taxonomists for standard genome sequencing and annotation.</title>
        <authorList>
            <consortium name="The Broad Institute Genomics Platform"/>
            <consortium name="The Broad Institute Genome Sequencing Center for Infectious Disease"/>
            <person name="Wu L."/>
            <person name="Ma J."/>
        </authorList>
    </citation>
    <scope>NUCLEOTIDE SEQUENCE [LARGE SCALE GENOMIC DNA]</scope>
    <source>
        <strain evidence="4">CCM 8725</strain>
    </source>
</reference>
<feature type="transmembrane region" description="Helical" evidence="1">
    <location>
        <begin position="34"/>
        <end position="50"/>
    </location>
</feature>
<dbReference type="InterPro" id="IPR003675">
    <property type="entry name" value="Rce1/LyrA-like_dom"/>
</dbReference>
<evidence type="ECO:0000313" key="4">
    <source>
        <dbReference type="Proteomes" id="UP001597448"/>
    </source>
</evidence>
<gene>
    <name evidence="3" type="ORF">ACFSX3_31340</name>
</gene>
<feature type="transmembrane region" description="Helical" evidence="1">
    <location>
        <begin position="62"/>
        <end position="79"/>
    </location>
</feature>
<sequence>MLLLKLCVIAVLLSFSYRIFERVLGVISKLQERYTIYYWGAAMIGGSLLWSNSYTFNAPQDVMRVLPLFLIILLVNLIISRSSGYNPVGTYNTVNFVLCFPIFEEIAFRGLVLPILAQHPGLGQLHSNSLIDVSGAILLTAFLFAVSHLQYYKLNRESVRFMLFAFSGGIFFGLIAQVTGSILLTIPLHIAFNGSAVLYARAASARKHLQA</sequence>
<dbReference type="GO" id="GO:0016787">
    <property type="term" value="F:hydrolase activity"/>
    <property type="evidence" value="ECO:0007669"/>
    <property type="project" value="UniProtKB-KW"/>
</dbReference>
<proteinExistence type="predicted"/>
<keyword evidence="1" id="KW-1133">Transmembrane helix</keyword>
<name>A0ABW5FH34_9BACL</name>
<evidence type="ECO:0000313" key="3">
    <source>
        <dbReference type="EMBL" id="MFD2414348.1"/>
    </source>
</evidence>
<keyword evidence="1" id="KW-0472">Membrane</keyword>
<dbReference type="EC" id="3.4.-.-" evidence="3"/>
<dbReference type="EMBL" id="JBHUKY010000101">
    <property type="protein sequence ID" value="MFD2414348.1"/>
    <property type="molecule type" value="Genomic_DNA"/>
</dbReference>
<evidence type="ECO:0000256" key="1">
    <source>
        <dbReference type="SAM" id="Phobius"/>
    </source>
</evidence>
<dbReference type="Proteomes" id="UP001597448">
    <property type="component" value="Unassembled WGS sequence"/>
</dbReference>
<dbReference type="Pfam" id="PF02517">
    <property type="entry name" value="Rce1-like"/>
    <property type="match status" value="1"/>
</dbReference>
<feature type="transmembrane region" description="Helical" evidence="1">
    <location>
        <begin position="129"/>
        <end position="146"/>
    </location>
</feature>
<keyword evidence="1" id="KW-0812">Transmembrane</keyword>
<organism evidence="3 4">
    <name type="scientific">Paenibacillus rhizoplanae</name>
    <dbReference type="NCBI Taxonomy" id="1917181"/>
    <lineage>
        <taxon>Bacteria</taxon>
        <taxon>Bacillati</taxon>
        <taxon>Bacillota</taxon>
        <taxon>Bacilli</taxon>
        <taxon>Bacillales</taxon>
        <taxon>Paenibacillaceae</taxon>
        <taxon>Paenibacillus</taxon>
    </lineage>
</organism>
<keyword evidence="3" id="KW-0378">Hydrolase</keyword>
<feature type="transmembrane region" description="Helical" evidence="1">
    <location>
        <begin position="158"/>
        <end position="176"/>
    </location>
</feature>
<feature type="domain" description="CAAX prenyl protease 2/Lysostaphin resistance protein A-like" evidence="2">
    <location>
        <begin position="92"/>
        <end position="194"/>
    </location>
</feature>
<accession>A0ABW5FH34</accession>
<keyword evidence="4" id="KW-1185">Reference proteome</keyword>
<evidence type="ECO:0000259" key="2">
    <source>
        <dbReference type="Pfam" id="PF02517"/>
    </source>
</evidence>
<dbReference type="RefSeq" id="WP_209994640.1">
    <property type="nucleotide sequence ID" value="NZ_JBHSVQ010000001.1"/>
</dbReference>
<protein>
    <submittedName>
        <fullName evidence="3">CPBP family intramembrane glutamic endopeptidase</fullName>
        <ecNumber evidence="3">3.4.-.-</ecNumber>
    </submittedName>
</protein>
<comment type="caution">
    <text evidence="3">The sequence shown here is derived from an EMBL/GenBank/DDBJ whole genome shotgun (WGS) entry which is preliminary data.</text>
</comment>